<dbReference type="SUPFAM" id="SSF56112">
    <property type="entry name" value="Protein kinase-like (PK-like)"/>
    <property type="match status" value="1"/>
</dbReference>
<evidence type="ECO:0000313" key="7">
    <source>
        <dbReference type="EMBL" id="HIW87877.1"/>
    </source>
</evidence>
<reference evidence="7" key="1">
    <citation type="journal article" date="2021" name="PeerJ">
        <title>Extensive microbial diversity within the chicken gut microbiome revealed by metagenomics and culture.</title>
        <authorList>
            <person name="Gilroy R."/>
            <person name="Ravi A."/>
            <person name="Getino M."/>
            <person name="Pursley I."/>
            <person name="Horton D.L."/>
            <person name="Alikhan N.F."/>
            <person name="Baker D."/>
            <person name="Gharbi K."/>
            <person name="Hall N."/>
            <person name="Watson M."/>
            <person name="Adriaenssens E.M."/>
            <person name="Foster-Nyarko E."/>
            <person name="Jarju S."/>
            <person name="Secka A."/>
            <person name="Antonio M."/>
            <person name="Oren A."/>
            <person name="Chaudhuri R.R."/>
            <person name="La Ragione R."/>
            <person name="Hildebrand F."/>
            <person name="Pallen M.J."/>
        </authorList>
    </citation>
    <scope>NUCLEOTIDE SEQUENCE</scope>
    <source>
        <strain evidence="7">Gambia16-930</strain>
    </source>
</reference>
<dbReference type="CDD" id="cd14014">
    <property type="entry name" value="STKc_PknB_like"/>
    <property type="match status" value="1"/>
</dbReference>
<organism evidence="7 8">
    <name type="scientific">Candidatus Onthomorpha intestinigallinarum</name>
    <dbReference type="NCBI Taxonomy" id="2840880"/>
    <lineage>
        <taxon>Bacteria</taxon>
        <taxon>Pseudomonadati</taxon>
        <taxon>Bacteroidota</taxon>
        <taxon>Bacteroidia</taxon>
        <taxon>Bacteroidales</taxon>
        <taxon>Candidatus Onthomorpha</taxon>
    </lineage>
</organism>
<dbReference type="Gene3D" id="3.30.200.20">
    <property type="entry name" value="Phosphorylase Kinase, domain 1"/>
    <property type="match status" value="1"/>
</dbReference>
<sequence length="639" mass="71854">MKQTEETQQTDYMDSAIDVEAGAELCFGKYKLLKVLGQGGFGITYMGLHTGLGKTVAIKEYFPKDVFRRMEDGTHVSYSNKSISRKNIERFLREARTMAGLRHDYIVSVTDVFEENNTAYYVMDYVEGRSLEDRGRLNENVALKYVRQVADALRYIHSRNILHLDIKPANIMIDSSDRAVLIDFGISKHYDKEGNIESSTTTGYSASYSPVEQMTPSGIAQFSPSTDIYALGATIYKITSGMTPPVSTLLAGGEVLTRPEGMSERLFKVVSRCMELKRYDRPQSVDEFLVLLDSQPASDGREQQHTKQEHTQTLHEETIREQPRPASPKPQKKKRNVPAIVVFSILGAAIAYLFFSYIFVAGFRSILCAIIVTVLGIYLYNQYSIQQSIKQHERDNQYNYLYSSEVSNGFTKDVEAISVNSVTFDMIRIKGSTFRMGSNNGESDEKPVHNVTISDYYIGKTEVTQELWEAVMGSNPSYFKGDGQRPVESVSWEDCHEFIRKLNSLTGKHFRLPTEAEWEYAARGGNRSESYTYSGGGNIDAVGWYSGNSGNTTHNVATKRPNELGLYDMSGNVYEWCYDWKGSYDSGSATNPKGPGSGSRRVVRGGGWDFFAVSCRVSYRDYSSPSNRDNNLGFRLACQ</sequence>
<dbReference type="Pfam" id="PF00069">
    <property type="entry name" value="Pkinase"/>
    <property type="match status" value="1"/>
</dbReference>
<dbReference type="Proteomes" id="UP000824267">
    <property type="component" value="Unassembled WGS sequence"/>
</dbReference>
<evidence type="ECO:0000256" key="3">
    <source>
        <dbReference type="PROSITE-ProRule" id="PRU10141"/>
    </source>
</evidence>
<evidence type="ECO:0000259" key="6">
    <source>
        <dbReference type="PROSITE" id="PS50011"/>
    </source>
</evidence>
<evidence type="ECO:0000256" key="2">
    <source>
        <dbReference type="ARBA" id="ARBA00022840"/>
    </source>
</evidence>
<dbReference type="GO" id="GO:0120147">
    <property type="term" value="F:formylglycine-generating oxidase activity"/>
    <property type="evidence" value="ECO:0007669"/>
    <property type="project" value="TreeGrafter"/>
</dbReference>
<feature type="domain" description="Protein kinase" evidence="6">
    <location>
        <begin position="30"/>
        <end position="298"/>
    </location>
</feature>
<dbReference type="PROSITE" id="PS00108">
    <property type="entry name" value="PROTEIN_KINASE_ST"/>
    <property type="match status" value="1"/>
</dbReference>
<feature type="transmembrane region" description="Helical" evidence="5">
    <location>
        <begin position="361"/>
        <end position="380"/>
    </location>
</feature>
<dbReference type="InterPro" id="IPR011009">
    <property type="entry name" value="Kinase-like_dom_sf"/>
</dbReference>
<dbReference type="Gene3D" id="3.90.1580.10">
    <property type="entry name" value="paralog of FGE (formylglycine-generating enzyme)"/>
    <property type="match status" value="1"/>
</dbReference>
<dbReference type="GO" id="GO:0004672">
    <property type="term" value="F:protein kinase activity"/>
    <property type="evidence" value="ECO:0007669"/>
    <property type="project" value="InterPro"/>
</dbReference>
<feature type="transmembrane region" description="Helical" evidence="5">
    <location>
        <begin position="337"/>
        <end position="355"/>
    </location>
</feature>
<evidence type="ECO:0000313" key="8">
    <source>
        <dbReference type="Proteomes" id="UP000824267"/>
    </source>
</evidence>
<dbReference type="InterPro" id="IPR000719">
    <property type="entry name" value="Prot_kinase_dom"/>
</dbReference>
<reference evidence="7" key="2">
    <citation type="submission" date="2021-04" db="EMBL/GenBank/DDBJ databases">
        <authorList>
            <person name="Gilroy R."/>
        </authorList>
    </citation>
    <scope>NUCLEOTIDE SEQUENCE</scope>
    <source>
        <strain evidence="7">Gambia16-930</strain>
    </source>
</reference>
<proteinExistence type="predicted"/>
<dbReference type="InterPro" id="IPR042095">
    <property type="entry name" value="SUMF_sf"/>
</dbReference>
<keyword evidence="1 3" id="KW-0547">Nucleotide-binding</keyword>
<evidence type="ECO:0000256" key="5">
    <source>
        <dbReference type="SAM" id="Phobius"/>
    </source>
</evidence>
<dbReference type="SUPFAM" id="SSF56436">
    <property type="entry name" value="C-type lectin-like"/>
    <property type="match status" value="1"/>
</dbReference>
<dbReference type="PROSITE" id="PS50011">
    <property type="entry name" value="PROTEIN_KINASE_DOM"/>
    <property type="match status" value="1"/>
</dbReference>
<keyword evidence="5" id="KW-1133">Transmembrane helix</keyword>
<keyword evidence="5" id="KW-0812">Transmembrane</keyword>
<dbReference type="PANTHER" id="PTHR23150">
    <property type="entry name" value="SULFATASE MODIFYING FACTOR 1, 2"/>
    <property type="match status" value="1"/>
</dbReference>
<keyword evidence="2 3" id="KW-0067">ATP-binding</keyword>
<gene>
    <name evidence="7" type="ORF">IAC47_06350</name>
</gene>
<dbReference type="PROSITE" id="PS00107">
    <property type="entry name" value="PROTEIN_KINASE_ATP"/>
    <property type="match status" value="1"/>
</dbReference>
<accession>A0A9D1RJP7</accession>
<protein>
    <submittedName>
        <fullName evidence="7">SUMF1/EgtB/PvdO family nonheme iron enzyme</fullName>
    </submittedName>
</protein>
<feature type="region of interest" description="Disordered" evidence="4">
    <location>
        <begin position="298"/>
        <end position="332"/>
    </location>
</feature>
<dbReference type="SMART" id="SM00220">
    <property type="entry name" value="S_TKc"/>
    <property type="match status" value="1"/>
</dbReference>
<dbReference type="PANTHER" id="PTHR23150:SF19">
    <property type="entry name" value="FORMYLGLYCINE-GENERATING ENZYME"/>
    <property type="match status" value="1"/>
</dbReference>
<keyword evidence="5" id="KW-0472">Membrane</keyword>
<dbReference type="AlphaFoldDB" id="A0A9D1RJP7"/>
<name>A0A9D1RJP7_9BACT</name>
<dbReference type="InterPro" id="IPR005532">
    <property type="entry name" value="SUMF_dom"/>
</dbReference>
<dbReference type="EMBL" id="DXGG01000200">
    <property type="protein sequence ID" value="HIW87877.1"/>
    <property type="molecule type" value="Genomic_DNA"/>
</dbReference>
<evidence type="ECO:0000256" key="1">
    <source>
        <dbReference type="ARBA" id="ARBA00022741"/>
    </source>
</evidence>
<dbReference type="InterPro" id="IPR017441">
    <property type="entry name" value="Protein_kinase_ATP_BS"/>
</dbReference>
<dbReference type="InterPro" id="IPR008271">
    <property type="entry name" value="Ser/Thr_kinase_AS"/>
</dbReference>
<feature type="binding site" evidence="3">
    <location>
        <position position="59"/>
    </location>
    <ligand>
        <name>ATP</name>
        <dbReference type="ChEBI" id="CHEBI:30616"/>
    </ligand>
</feature>
<comment type="caution">
    <text evidence="7">The sequence shown here is derived from an EMBL/GenBank/DDBJ whole genome shotgun (WGS) entry which is preliminary data.</text>
</comment>
<dbReference type="Gene3D" id="1.10.510.10">
    <property type="entry name" value="Transferase(Phosphotransferase) domain 1"/>
    <property type="match status" value="1"/>
</dbReference>
<dbReference type="GO" id="GO:0005524">
    <property type="term" value="F:ATP binding"/>
    <property type="evidence" value="ECO:0007669"/>
    <property type="project" value="UniProtKB-UniRule"/>
</dbReference>
<dbReference type="InterPro" id="IPR051043">
    <property type="entry name" value="Sulfatase_Mod_Factor_Kinase"/>
</dbReference>
<dbReference type="Pfam" id="PF03781">
    <property type="entry name" value="FGE-sulfatase"/>
    <property type="match status" value="1"/>
</dbReference>
<feature type="compositionally biased region" description="Basic and acidic residues" evidence="4">
    <location>
        <begin position="299"/>
        <end position="323"/>
    </location>
</feature>
<dbReference type="InterPro" id="IPR016187">
    <property type="entry name" value="CTDL_fold"/>
</dbReference>
<evidence type="ECO:0000256" key="4">
    <source>
        <dbReference type="SAM" id="MobiDB-lite"/>
    </source>
</evidence>